<evidence type="ECO:0000256" key="2">
    <source>
        <dbReference type="SAM" id="Phobius"/>
    </source>
</evidence>
<name>A0A6M3J1V0_9ZZZZ</name>
<gene>
    <name evidence="3" type="ORF">MM415B00582_0006</name>
</gene>
<dbReference type="AlphaFoldDB" id="A0A6M3J1V0"/>
<accession>A0A6M3J1V0</accession>
<keyword evidence="1" id="KW-0175">Coiled coil</keyword>
<keyword evidence="2" id="KW-0472">Membrane</keyword>
<keyword evidence="2" id="KW-1133">Transmembrane helix</keyword>
<feature type="transmembrane region" description="Helical" evidence="2">
    <location>
        <begin position="284"/>
        <end position="302"/>
    </location>
</feature>
<proteinExistence type="predicted"/>
<protein>
    <submittedName>
        <fullName evidence="3">Putative tail protein</fullName>
    </submittedName>
</protein>
<keyword evidence="2" id="KW-0812">Transmembrane</keyword>
<evidence type="ECO:0000256" key="1">
    <source>
        <dbReference type="SAM" id="Coils"/>
    </source>
</evidence>
<organism evidence="3">
    <name type="scientific">viral metagenome</name>
    <dbReference type="NCBI Taxonomy" id="1070528"/>
    <lineage>
        <taxon>unclassified sequences</taxon>
        <taxon>metagenomes</taxon>
        <taxon>organismal metagenomes</taxon>
    </lineage>
</organism>
<reference evidence="3" key="1">
    <citation type="submission" date="2020-03" db="EMBL/GenBank/DDBJ databases">
        <title>The deep terrestrial virosphere.</title>
        <authorList>
            <person name="Holmfeldt K."/>
            <person name="Nilsson E."/>
            <person name="Simone D."/>
            <person name="Lopez-Fernandez M."/>
            <person name="Wu X."/>
            <person name="de Brujin I."/>
            <person name="Lundin D."/>
            <person name="Andersson A."/>
            <person name="Bertilsson S."/>
            <person name="Dopson M."/>
        </authorList>
    </citation>
    <scope>NUCLEOTIDE SEQUENCE</scope>
    <source>
        <strain evidence="3">MM415B00582</strain>
    </source>
</reference>
<sequence length="1267" mass="138469">MLGGLPVSGLSLELRNFSQFQSQISRAESLVTALGDATSKTVTQSQRYVRVLGTAGIALGAIGAAALASLAPIVKASATLERLQLMGAGVAKAMGISTKALADERAELNRLDAARSQSYKVLNGLILQNIDYTKSSDLVAAALDMAAFQGMDVTRVMEDYAAAVENATMSTLRQYGISAASDAVFSSHARAIGKVASELTQYERRQAVLNYVLQVSTRIGGAYQASLTTQEGLLRRTSLLLQRLRESLGMALAPTIITVLEKLNRLVEQFTDLPQPVQATITKVLALTAGIGLLAGMLTIVLPGLKVLAAAFVALPGVLTGTSTALATATSAGAKFGIIAMGAKVKIAGMAAAITGLGPVALGAIGAVSLLVTAIATNFGGLGDLVKKIAKDVGASIAQIWHDLKIWGTAVYELVKAVVVKPFLWADTQIRRITGRLSDHNFGFTWDVGKFFLGGAQIMASFALGILQGVNKYVLPTLIGVLETISRFLIGASPPPEGPLSKIDVGGVKLIQAWLQGMASVSLDAVYRIVDEVGAQLTKALWKTQDMLFDIETGEFTLDKALWPLEDQLTRVRAAADLVTIPLERQRRVLQAQLEDVQALAEAQRHAAEARLRELEQQTAMFQELVDADRGRLEVMQHEIFMEQMRNRILGQVTSARLITLRSAALVQADKVSQEEAGLKASQEAEKLEKQGLQTLVTAAEAQQAIMEEHISRLTTLINLELERVTYAEEEIRLLQATQVESRLAALEERRFWEEEERLISHMLDILGRVPSQLKDATIDAAKEIIEDWERIIGGDFVLPDVIFDPDRSSIEEAKRRLAEIFEPVRAEFAKTQALWDTLKFEWKNLVVTLEVKWAEDPSAIFEALGREYVQWSDSAIRALEDWSDRAGVTIVEWGRTAAGDIATWAQTSATTFAQWRRKTVPVFQAWVVDTIQSIGEWITTTSTNYQEWAADNKETLESWNEQTVQGIQDWVRNTTERFTRWSKDVWATFSAWGEDVIRTLSNWGTTTWQGFWDWIEAVKGAFLGWAALVWQTIIAWGEDTWQTFITWGTNTIGTFKQWALDAYSALTVWLDFVKVTALAKLQILVNAMSTWWKDYGLPAIAQHGKDAASKLIASANALMTEKVEDIKAIGKSLVSGLKTGISDAWGGLETWVKGKVDALIKLIKSVTGAFSPSRKTIPIGVALVQGLESGFNVELLRFASRIQPKMDYVLGGLMRSVQGVGGGSQVSNNYYYTTAGPTISVAAQYPNQQSPASIRDDIGLMLALAR</sequence>
<dbReference type="EMBL" id="MT141504">
    <property type="protein sequence ID" value="QJA63720.1"/>
    <property type="molecule type" value="Genomic_DNA"/>
</dbReference>
<feature type="transmembrane region" description="Helical" evidence="2">
    <location>
        <begin position="308"/>
        <end position="329"/>
    </location>
</feature>
<feature type="transmembrane region" description="Helical" evidence="2">
    <location>
        <begin position="51"/>
        <end position="74"/>
    </location>
</feature>
<evidence type="ECO:0000313" key="3">
    <source>
        <dbReference type="EMBL" id="QJA63720.1"/>
    </source>
</evidence>
<feature type="transmembrane region" description="Helical" evidence="2">
    <location>
        <begin position="350"/>
        <end position="372"/>
    </location>
</feature>
<feature type="coiled-coil region" evidence="1">
    <location>
        <begin position="583"/>
        <end position="625"/>
    </location>
</feature>